<dbReference type="GO" id="GO:0008234">
    <property type="term" value="F:cysteine-type peptidase activity"/>
    <property type="evidence" value="ECO:0007669"/>
    <property type="project" value="InterPro"/>
</dbReference>
<organism evidence="4">
    <name type="scientific">Prunus dulcis</name>
    <name type="common">Almond</name>
    <name type="synonym">Amygdalus dulcis</name>
    <dbReference type="NCBI Taxonomy" id="3755"/>
    <lineage>
        <taxon>Eukaryota</taxon>
        <taxon>Viridiplantae</taxon>
        <taxon>Streptophyta</taxon>
        <taxon>Embryophyta</taxon>
        <taxon>Tracheophyta</taxon>
        <taxon>Spermatophyta</taxon>
        <taxon>Magnoliopsida</taxon>
        <taxon>eudicotyledons</taxon>
        <taxon>Gunneridae</taxon>
        <taxon>Pentapetalae</taxon>
        <taxon>rosids</taxon>
        <taxon>fabids</taxon>
        <taxon>Rosales</taxon>
        <taxon>Rosaceae</taxon>
        <taxon>Amygdaloideae</taxon>
        <taxon>Amygdaleae</taxon>
        <taxon>Prunus</taxon>
    </lineage>
</organism>
<dbReference type="Pfam" id="PF02902">
    <property type="entry name" value="Peptidase_C48"/>
    <property type="match status" value="1"/>
</dbReference>
<protein>
    <recommendedName>
        <fullName evidence="3">Ubiquitin-like protease family profile domain-containing protein</fullName>
    </recommendedName>
</protein>
<accession>A0A4Y1QN63</accession>
<sequence length="131" mass="15392">MFFEGWLEYVKPKAQAFLESRTMPKLVKKRDEPPTPVAKEMSTNEELTFNWILQSPCQFTFEDATEYAQQSSSFLDCGMLVMFYINKIAQGQPIPKSVDKNFMNEYQAKYITKLLHHKNYPINRLKGFVFC</sequence>
<evidence type="ECO:0000313" key="4">
    <source>
        <dbReference type="EMBL" id="BBG93284.1"/>
    </source>
</evidence>
<name>A0A4Y1QN63_PRUDU</name>
<evidence type="ECO:0000256" key="1">
    <source>
        <dbReference type="ARBA" id="ARBA00022670"/>
    </source>
</evidence>
<proteinExistence type="predicted"/>
<dbReference type="AlphaFoldDB" id="A0A4Y1QN63"/>
<keyword evidence="2" id="KW-0378">Hydrolase</keyword>
<dbReference type="InterPro" id="IPR003653">
    <property type="entry name" value="Peptidase_C48_C"/>
</dbReference>
<gene>
    <name evidence="4" type="ORF">Prudu_001253</name>
</gene>
<feature type="domain" description="Ubiquitin-like protease family profile" evidence="3">
    <location>
        <begin position="39"/>
        <end position="110"/>
    </location>
</feature>
<dbReference type="GO" id="GO:0006508">
    <property type="term" value="P:proteolysis"/>
    <property type="evidence" value="ECO:0007669"/>
    <property type="project" value="UniProtKB-KW"/>
</dbReference>
<dbReference type="Gene3D" id="3.40.395.10">
    <property type="entry name" value="Adenoviral Proteinase, Chain A"/>
    <property type="match status" value="1"/>
</dbReference>
<evidence type="ECO:0000259" key="3">
    <source>
        <dbReference type="Pfam" id="PF02902"/>
    </source>
</evidence>
<reference evidence="4" key="1">
    <citation type="journal article" date="2019" name="Science">
        <title>Mutation of a bHLH transcription factor allowed almond domestication.</title>
        <authorList>
            <person name="Sanchez-Perez R."/>
            <person name="Pavan S."/>
            <person name="Mazzeo R."/>
            <person name="Moldovan C."/>
            <person name="Aiese Cigliano R."/>
            <person name="Del Cueto J."/>
            <person name="Ricciardi F."/>
            <person name="Lotti C."/>
            <person name="Ricciardi L."/>
            <person name="Dicenta F."/>
            <person name="Lopez-Marques R.L."/>
            <person name="Lindberg Moller B."/>
        </authorList>
    </citation>
    <scope>NUCLEOTIDE SEQUENCE</scope>
</reference>
<dbReference type="EMBL" id="AP019297">
    <property type="protein sequence ID" value="BBG93284.1"/>
    <property type="molecule type" value="Genomic_DNA"/>
</dbReference>
<evidence type="ECO:0000256" key="2">
    <source>
        <dbReference type="ARBA" id="ARBA00022801"/>
    </source>
</evidence>
<keyword evidence="1" id="KW-0645">Protease</keyword>